<gene>
    <name evidence="2" type="ORF">HUJ06_016592</name>
</gene>
<feature type="compositionally biased region" description="Basic and acidic residues" evidence="1">
    <location>
        <begin position="16"/>
        <end position="27"/>
    </location>
</feature>
<feature type="region of interest" description="Disordered" evidence="1">
    <location>
        <begin position="1"/>
        <end position="51"/>
    </location>
</feature>
<protein>
    <submittedName>
        <fullName evidence="2">Uncharacterized protein</fullName>
    </submittedName>
</protein>
<reference evidence="2 3" key="1">
    <citation type="journal article" date="2020" name="Mol. Biol. Evol.">
        <title>Distinct Expression and Methylation Patterns for Genes with Different Fates following a Single Whole-Genome Duplication in Flowering Plants.</title>
        <authorList>
            <person name="Shi T."/>
            <person name="Rahmani R.S."/>
            <person name="Gugger P.F."/>
            <person name="Wang M."/>
            <person name="Li H."/>
            <person name="Zhang Y."/>
            <person name="Li Z."/>
            <person name="Wang Q."/>
            <person name="Van de Peer Y."/>
            <person name="Marchal K."/>
            <person name="Chen J."/>
        </authorList>
    </citation>
    <scope>NUCLEOTIDE SEQUENCE [LARGE SCALE GENOMIC DNA]</scope>
    <source>
        <tissue evidence="2">Leaf</tissue>
    </source>
</reference>
<organism evidence="2 3">
    <name type="scientific">Nelumbo nucifera</name>
    <name type="common">Sacred lotus</name>
    <dbReference type="NCBI Taxonomy" id="4432"/>
    <lineage>
        <taxon>Eukaryota</taxon>
        <taxon>Viridiplantae</taxon>
        <taxon>Streptophyta</taxon>
        <taxon>Embryophyta</taxon>
        <taxon>Tracheophyta</taxon>
        <taxon>Spermatophyta</taxon>
        <taxon>Magnoliopsida</taxon>
        <taxon>Proteales</taxon>
        <taxon>Nelumbonaceae</taxon>
        <taxon>Nelumbo</taxon>
    </lineage>
</organism>
<feature type="compositionally biased region" description="Low complexity" evidence="1">
    <location>
        <begin position="28"/>
        <end position="42"/>
    </location>
</feature>
<accession>A0A822ZTG9</accession>
<evidence type="ECO:0000313" key="3">
    <source>
        <dbReference type="Proteomes" id="UP000607653"/>
    </source>
</evidence>
<evidence type="ECO:0000256" key="1">
    <source>
        <dbReference type="SAM" id="MobiDB-lite"/>
    </source>
</evidence>
<dbReference type="AlphaFoldDB" id="A0A822ZTG9"/>
<dbReference type="EMBL" id="DUZY01000008">
    <property type="protein sequence ID" value="DAD46655.1"/>
    <property type="molecule type" value="Genomic_DNA"/>
</dbReference>
<sequence>MKIGERSPRTIMQLHPPERDQKFRMEDSSPSSSNHVHSSLSLSEKRKNKQCDFVRPALQLQGKNSRRKIRKSGSTYSFPSASMQSYAFRAEQVHPCK</sequence>
<keyword evidence="3" id="KW-1185">Reference proteome</keyword>
<evidence type="ECO:0000313" key="2">
    <source>
        <dbReference type="EMBL" id="DAD46655.1"/>
    </source>
</evidence>
<proteinExistence type="predicted"/>
<name>A0A822ZTG9_NELNU</name>
<dbReference type="Proteomes" id="UP000607653">
    <property type="component" value="Unassembled WGS sequence"/>
</dbReference>
<comment type="caution">
    <text evidence="2">The sequence shown here is derived from an EMBL/GenBank/DDBJ whole genome shotgun (WGS) entry which is preliminary data.</text>
</comment>